<organism evidence="1">
    <name type="scientific">bioreactor metagenome</name>
    <dbReference type="NCBI Taxonomy" id="1076179"/>
    <lineage>
        <taxon>unclassified sequences</taxon>
        <taxon>metagenomes</taxon>
        <taxon>ecological metagenomes</taxon>
    </lineage>
</organism>
<dbReference type="EMBL" id="VSSQ01083982">
    <property type="protein sequence ID" value="MPN32140.1"/>
    <property type="molecule type" value="Genomic_DNA"/>
</dbReference>
<accession>A0A645H0C8</accession>
<protein>
    <submittedName>
        <fullName evidence="1">Uncharacterized protein</fullName>
    </submittedName>
</protein>
<evidence type="ECO:0000313" key="1">
    <source>
        <dbReference type="EMBL" id="MPN32140.1"/>
    </source>
</evidence>
<gene>
    <name evidence="1" type="ORF">SDC9_179616</name>
</gene>
<proteinExistence type="predicted"/>
<sequence length="108" mass="11409">MDYAVFPDESDIGGDLNHRFGVKAEHPVKFEFPVGLCASGNEGKLPHPVLKLGAGTAFEGVVRQSGFDAFPAFAGEVMKLPRAAGQDAAELLRIAVFIGTGERHVGIS</sequence>
<reference evidence="1" key="1">
    <citation type="submission" date="2019-08" db="EMBL/GenBank/DDBJ databases">
        <authorList>
            <person name="Kucharzyk K."/>
            <person name="Murdoch R.W."/>
            <person name="Higgins S."/>
            <person name="Loffler F."/>
        </authorList>
    </citation>
    <scope>NUCLEOTIDE SEQUENCE</scope>
</reference>
<dbReference type="AlphaFoldDB" id="A0A645H0C8"/>
<comment type="caution">
    <text evidence="1">The sequence shown here is derived from an EMBL/GenBank/DDBJ whole genome shotgun (WGS) entry which is preliminary data.</text>
</comment>
<name>A0A645H0C8_9ZZZZ</name>